<dbReference type="OrthoDB" id="9801938at2"/>
<dbReference type="PANTHER" id="PTHR23407:SF1">
    <property type="entry name" value="5-FORMYLTETRAHYDROFOLATE CYCLO-LIGASE"/>
    <property type="match status" value="1"/>
</dbReference>
<keyword evidence="6" id="KW-0436">Ligase</keyword>
<dbReference type="NCBIfam" id="TIGR02727">
    <property type="entry name" value="MTHFS_bact"/>
    <property type="match status" value="1"/>
</dbReference>
<reference evidence="6 7" key="1">
    <citation type="submission" date="2016-10" db="EMBL/GenBank/DDBJ databases">
        <authorList>
            <person name="de Groot N.N."/>
        </authorList>
    </citation>
    <scope>NUCLEOTIDE SEQUENCE [LARGE SCALE GENOMIC DNA]</scope>
    <source>
        <strain evidence="6 7">DSM 2784</strain>
    </source>
</reference>
<dbReference type="EMBL" id="FMWL01000014">
    <property type="protein sequence ID" value="SCZ80767.1"/>
    <property type="molecule type" value="Genomic_DNA"/>
</dbReference>
<evidence type="ECO:0000256" key="3">
    <source>
        <dbReference type="ARBA" id="ARBA00022840"/>
    </source>
</evidence>
<dbReference type="STRING" id="1120920.SAMN03080599_02435"/>
<dbReference type="PIRSF" id="PIRSF006806">
    <property type="entry name" value="FTHF_cligase"/>
    <property type="match status" value="1"/>
</dbReference>
<feature type="binding site" evidence="4">
    <location>
        <position position="49"/>
    </location>
    <ligand>
        <name>substrate</name>
    </ligand>
</feature>
<dbReference type="InterPro" id="IPR037171">
    <property type="entry name" value="NagB/RpiA_transferase-like"/>
</dbReference>
<dbReference type="InterPro" id="IPR002698">
    <property type="entry name" value="FTHF_cligase"/>
</dbReference>
<evidence type="ECO:0000256" key="2">
    <source>
        <dbReference type="ARBA" id="ARBA00022741"/>
    </source>
</evidence>
<feature type="binding site" evidence="4">
    <location>
        <position position="54"/>
    </location>
    <ligand>
        <name>substrate</name>
    </ligand>
</feature>
<comment type="similarity">
    <text evidence="1 5">Belongs to the 5-formyltetrahydrofolate cyclo-ligase family.</text>
</comment>
<dbReference type="InterPro" id="IPR024185">
    <property type="entry name" value="FTHF_cligase-like_sf"/>
</dbReference>
<dbReference type="SUPFAM" id="SSF100950">
    <property type="entry name" value="NagB/RpiA/CoA transferase-like"/>
    <property type="match status" value="1"/>
</dbReference>
<evidence type="ECO:0000313" key="6">
    <source>
        <dbReference type="EMBL" id="SCZ80767.1"/>
    </source>
</evidence>
<dbReference type="GO" id="GO:0030272">
    <property type="term" value="F:5-formyltetrahydrofolate cyclo-ligase activity"/>
    <property type="evidence" value="ECO:0007669"/>
    <property type="project" value="UniProtKB-EC"/>
</dbReference>
<accession>A0A1G5S3R0</accession>
<dbReference type="GO" id="GO:0009396">
    <property type="term" value="P:folic acid-containing compound biosynthetic process"/>
    <property type="evidence" value="ECO:0007669"/>
    <property type="project" value="TreeGrafter"/>
</dbReference>
<dbReference type="RefSeq" id="WP_092591885.1">
    <property type="nucleotide sequence ID" value="NZ_FMWL01000014.1"/>
</dbReference>
<keyword evidence="5" id="KW-0479">Metal-binding</keyword>
<dbReference type="GO" id="GO:0046872">
    <property type="term" value="F:metal ion binding"/>
    <property type="evidence" value="ECO:0007669"/>
    <property type="project" value="UniProtKB-KW"/>
</dbReference>
<evidence type="ECO:0000313" key="7">
    <source>
        <dbReference type="Proteomes" id="UP000199208"/>
    </source>
</evidence>
<keyword evidence="7" id="KW-1185">Reference proteome</keyword>
<dbReference type="Proteomes" id="UP000199208">
    <property type="component" value="Unassembled WGS sequence"/>
</dbReference>
<evidence type="ECO:0000256" key="1">
    <source>
        <dbReference type="ARBA" id="ARBA00010638"/>
    </source>
</evidence>
<dbReference type="AlphaFoldDB" id="A0A1G5S3R0"/>
<comment type="cofactor">
    <cofactor evidence="5">
        <name>Mg(2+)</name>
        <dbReference type="ChEBI" id="CHEBI:18420"/>
    </cofactor>
</comment>
<proteinExistence type="inferred from homology"/>
<dbReference type="Pfam" id="PF01812">
    <property type="entry name" value="5-FTHF_cyc-lig"/>
    <property type="match status" value="1"/>
</dbReference>
<gene>
    <name evidence="6" type="ORF">SAMN03080599_02435</name>
</gene>
<keyword evidence="5" id="KW-0460">Magnesium</keyword>
<dbReference type="EC" id="6.3.3.2" evidence="5"/>
<feature type="binding site" evidence="4">
    <location>
        <begin position="3"/>
        <end position="7"/>
    </location>
    <ligand>
        <name>ATP</name>
        <dbReference type="ChEBI" id="CHEBI:30616"/>
    </ligand>
</feature>
<evidence type="ECO:0000256" key="5">
    <source>
        <dbReference type="RuleBase" id="RU361279"/>
    </source>
</evidence>
<dbReference type="GO" id="GO:0035999">
    <property type="term" value="P:tetrahydrofolate interconversion"/>
    <property type="evidence" value="ECO:0007669"/>
    <property type="project" value="TreeGrafter"/>
</dbReference>
<sequence length="198" mass="22359">MDKQTLRASILERRSSLTEEELDAKSAQILDQLIHTPLLDNAKTVMIFMDFKDEVRTAGIIEHLWKTGKTPVVPRVNKKADRLDLYSIQSFDELIRSAYGILEPSKDRVPDIQPSDLDLILSPGVVFDVLGNRIGYGAGYYDKLLPHVRTECVVCGIAYDLQIVPNGQIPVEPHDIPLDYLITEHRIIRTPNADLKGR</sequence>
<name>A0A1G5S3R0_9FIRM</name>
<evidence type="ECO:0000256" key="4">
    <source>
        <dbReference type="PIRSR" id="PIRSR006806-1"/>
    </source>
</evidence>
<feature type="binding site" evidence="4">
    <location>
        <begin position="133"/>
        <end position="141"/>
    </location>
    <ligand>
        <name>ATP</name>
        <dbReference type="ChEBI" id="CHEBI:30616"/>
    </ligand>
</feature>
<dbReference type="GO" id="GO:0005524">
    <property type="term" value="F:ATP binding"/>
    <property type="evidence" value="ECO:0007669"/>
    <property type="project" value="UniProtKB-KW"/>
</dbReference>
<keyword evidence="3 4" id="KW-0067">ATP-binding</keyword>
<keyword evidence="2 4" id="KW-0547">Nucleotide-binding</keyword>
<dbReference type="Gene3D" id="3.40.50.10420">
    <property type="entry name" value="NagB/RpiA/CoA transferase-like"/>
    <property type="match status" value="1"/>
</dbReference>
<comment type="catalytic activity">
    <reaction evidence="5">
        <text>(6S)-5-formyl-5,6,7,8-tetrahydrofolate + ATP = (6R)-5,10-methenyltetrahydrofolate + ADP + phosphate</text>
        <dbReference type="Rhea" id="RHEA:10488"/>
        <dbReference type="ChEBI" id="CHEBI:30616"/>
        <dbReference type="ChEBI" id="CHEBI:43474"/>
        <dbReference type="ChEBI" id="CHEBI:57455"/>
        <dbReference type="ChEBI" id="CHEBI:57457"/>
        <dbReference type="ChEBI" id="CHEBI:456216"/>
        <dbReference type="EC" id="6.3.3.2"/>
    </reaction>
</comment>
<organism evidence="6 7">
    <name type="scientific">Acidaminobacter hydrogenoformans DSM 2784</name>
    <dbReference type="NCBI Taxonomy" id="1120920"/>
    <lineage>
        <taxon>Bacteria</taxon>
        <taxon>Bacillati</taxon>
        <taxon>Bacillota</taxon>
        <taxon>Clostridia</taxon>
        <taxon>Peptostreptococcales</taxon>
        <taxon>Acidaminobacteraceae</taxon>
        <taxon>Acidaminobacter</taxon>
    </lineage>
</organism>
<dbReference type="PANTHER" id="PTHR23407">
    <property type="entry name" value="ATPASE INHIBITOR/5-FORMYLTETRAHYDROFOLATE CYCLO-LIGASE"/>
    <property type="match status" value="1"/>
</dbReference>
<protein>
    <recommendedName>
        <fullName evidence="5">5-formyltetrahydrofolate cyclo-ligase</fullName>
        <ecNumber evidence="5">6.3.3.2</ecNumber>
    </recommendedName>
</protein>